<sequence>MLEPHEVNICDEHVQTPPAAPRQVIELIGGLYDIEADIRGKPAAQRLRVRQEKLMPQVTTI</sequence>
<reference evidence="1 2" key="1">
    <citation type="submission" date="2019-08" db="EMBL/GenBank/DDBJ databases">
        <authorList>
            <person name="Peeters C."/>
        </authorList>
    </citation>
    <scope>NUCLEOTIDE SEQUENCE [LARGE SCALE GENOMIC DNA]</scope>
    <source>
        <strain evidence="1 2">LMG 31117</strain>
    </source>
</reference>
<evidence type="ECO:0000313" key="2">
    <source>
        <dbReference type="Proteomes" id="UP000383122"/>
    </source>
</evidence>
<dbReference type="RefSeq" id="WP_246185900.1">
    <property type="nucleotide sequence ID" value="NZ_CABPSP010000022.1"/>
</dbReference>
<proteinExistence type="predicted"/>
<dbReference type="AlphaFoldDB" id="A0A5E5AQ53"/>
<protein>
    <submittedName>
        <fullName evidence="1">Transposase</fullName>
    </submittedName>
</protein>
<keyword evidence="2" id="KW-1185">Reference proteome</keyword>
<accession>A0A5E5AQ53</accession>
<dbReference type="Proteomes" id="UP000383122">
    <property type="component" value="Unassembled WGS sequence"/>
</dbReference>
<gene>
    <name evidence="1" type="ORF">PAN31117_05272</name>
</gene>
<name>A0A5E5AQ53_9BURK</name>
<evidence type="ECO:0000313" key="1">
    <source>
        <dbReference type="EMBL" id="VVE75869.1"/>
    </source>
</evidence>
<dbReference type="EMBL" id="CABPSP010000022">
    <property type="protein sequence ID" value="VVE75869.1"/>
    <property type="molecule type" value="Genomic_DNA"/>
</dbReference>
<organism evidence="1 2">
    <name type="scientific">Pandoraea anapnoica</name>
    <dbReference type="NCBI Taxonomy" id="2508301"/>
    <lineage>
        <taxon>Bacteria</taxon>
        <taxon>Pseudomonadati</taxon>
        <taxon>Pseudomonadota</taxon>
        <taxon>Betaproteobacteria</taxon>
        <taxon>Burkholderiales</taxon>
        <taxon>Burkholderiaceae</taxon>
        <taxon>Pandoraea</taxon>
    </lineage>
</organism>